<feature type="compositionally biased region" description="Basic and acidic residues" evidence="7">
    <location>
        <begin position="1340"/>
        <end position="1353"/>
    </location>
</feature>
<dbReference type="Gene3D" id="2.90.20.10">
    <property type="entry name" value="Plasmodium vivax P25 domain"/>
    <property type="match status" value="1"/>
</dbReference>
<feature type="compositionally biased region" description="Polar residues" evidence="7">
    <location>
        <begin position="6372"/>
        <end position="6385"/>
    </location>
</feature>
<feature type="compositionally biased region" description="Basic and acidic residues" evidence="7">
    <location>
        <begin position="2614"/>
        <end position="2632"/>
    </location>
</feature>
<feature type="compositionally biased region" description="Polar residues" evidence="7">
    <location>
        <begin position="3544"/>
        <end position="3558"/>
    </location>
</feature>
<feature type="compositionally biased region" description="Polar residues" evidence="7">
    <location>
        <begin position="2697"/>
        <end position="2758"/>
    </location>
</feature>
<dbReference type="InterPro" id="IPR000742">
    <property type="entry name" value="EGF"/>
</dbReference>
<feature type="compositionally biased region" description="Polar residues" evidence="7">
    <location>
        <begin position="5086"/>
        <end position="5096"/>
    </location>
</feature>
<dbReference type="CDD" id="cd00054">
    <property type="entry name" value="EGF_CA"/>
    <property type="match status" value="13"/>
</dbReference>
<dbReference type="InterPro" id="IPR051586">
    <property type="entry name" value="PKC-binding_NELL"/>
</dbReference>
<feature type="compositionally biased region" description="Polar residues" evidence="7">
    <location>
        <begin position="4686"/>
        <end position="4703"/>
    </location>
</feature>
<feature type="domain" description="EGF-like" evidence="10">
    <location>
        <begin position="2226"/>
        <end position="2267"/>
    </location>
</feature>
<comment type="caution">
    <text evidence="6">Lacks conserved residue(s) required for the propagation of feature annotation.</text>
</comment>
<feature type="compositionally biased region" description="Basic and acidic residues" evidence="7">
    <location>
        <begin position="6213"/>
        <end position="6228"/>
    </location>
</feature>
<feature type="domain" description="EGF-like" evidence="10">
    <location>
        <begin position="255"/>
        <end position="294"/>
    </location>
</feature>
<feature type="compositionally biased region" description="Low complexity" evidence="7">
    <location>
        <begin position="7072"/>
        <end position="7084"/>
    </location>
</feature>
<feature type="compositionally biased region" description="Polar residues" evidence="7">
    <location>
        <begin position="5595"/>
        <end position="5605"/>
    </location>
</feature>
<dbReference type="Gene3D" id="2.10.25.10">
    <property type="entry name" value="Laminin"/>
    <property type="match status" value="12"/>
</dbReference>
<feature type="compositionally biased region" description="Polar residues" evidence="7">
    <location>
        <begin position="2030"/>
        <end position="2043"/>
    </location>
</feature>
<feature type="compositionally biased region" description="Low complexity" evidence="7">
    <location>
        <begin position="5414"/>
        <end position="5423"/>
    </location>
</feature>
<feature type="compositionally biased region" description="Polar residues" evidence="7">
    <location>
        <begin position="4313"/>
        <end position="4325"/>
    </location>
</feature>
<dbReference type="PROSITE" id="PS01187">
    <property type="entry name" value="EGF_CA"/>
    <property type="match status" value="7"/>
</dbReference>
<keyword evidence="2 9" id="KW-0732">Signal</keyword>
<feature type="compositionally biased region" description="Polar residues" evidence="7">
    <location>
        <begin position="5240"/>
        <end position="5252"/>
    </location>
</feature>
<keyword evidence="8" id="KW-1133">Transmembrane helix</keyword>
<feature type="compositionally biased region" description="Polar residues" evidence="7">
    <location>
        <begin position="6897"/>
        <end position="6907"/>
    </location>
</feature>
<feature type="compositionally biased region" description="Basic and acidic residues" evidence="7">
    <location>
        <begin position="4919"/>
        <end position="4930"/>
    </location>
</feature>
<dbReference type="GO" id="GO:0005509">
    <property type="term" value="F:calcium ion binding"/>
    <property type="evidence" value="ECO:0007669"/>
    <property type="project" value="InterPro"/>
</dbReference>
<evidence type="ECO:0000256" key="4">
    <source>
        <dbReference type="ARBA" id="ARBA00023157"/>
    </source>
</evidence>
<evidence type="ECO:0000256" key="7">
    <source>
        <dbReference type="SAM" id="MobiDB-lite"/>
    </source>
</evidence>
<feature type="compositionally biased region" description="Basic and acidic residues" evidence="7">
    <location>
        <begin position="5330"/>
        <end position="5341"/>
    </location>
</feature>
<feature type="compositionally biased region" description="Low complexity" evidence="7">
    <location>
        <begin position="6681"/>
        <end position="6699"/>
    </location>
</feature>
<feature type="compositionally biased region" description="Low complexity" evidence="7">
    <location>
        <begin position="3138"/>
        <end position="3149"/>
    </location>
</feature>
<feature type="compositionally biased region" description="Polar residues" evidence="7">
    <location>
        <begin position="4381"/>
        <end position="4418"/>
    </location>
</feature>
<feature type="compositionally biased region" description="Polar residues" evidence="7">
    <location>
        <begin position="3691"/>
        <end position="3711"/>
    </location>
</feature>
<dbReference type="PROSITE" id="PS00022">
    <property type="entry name" value="EGF_1"/>
    <property type="match status" value="1"/>
</dbReference>
<dbReference type="PROSITE" id="PS00010">
    <property type="entry name" value="ASX_HYDROXYL"/>
    <property type="match status" value="9"/>
</dbReference>
<feature type="compositionally biased region" description="Polar residues" evidence="7">
    <location>
        <begin position="6949"/>
        <end position="6960"/>
    </location>
</feature>
<keyword evidence="13" id="KW-1185">Reference proteome</keyword>
<feature type="compositionally biased region" description="Polar residues" evidence="7">
    <location>
        <begin position="3347"/>
        <end position="3385"/>
    </location>
</feature>
<feature type="compositionally biased region" description="Low complexity" evidence="7">
    <location>
        <begin position="4258"/>
        <end position="4276"/>
    </location>
</feature>
<dbReference type="SMART" id="SM00181">
    <property type="entry name" value="EGF"/>
    <property type="match status" value="29"/>
</dbReference>
<dbReference type="SUPFAM" id="SSF57184">
    <property type="entry name" value="Growth factor receptor domain"/>
    <property type="match status" value="3"/>
</dbReference>
<feature type="region of interest" description="Disordered" evidence="7">
    <location>
        <begin position="797"/>
        <end position="819"/>
    </location>
</feature>
<feature type="compositionally biased region" description="Polar residues" evidence="7">
    <location>
        <begin position="5778"/>
        <end position="5788"/>
    </location>
</feature>
<feature type="compositionally biased region" description="Polar residues" evidence="7">
    <location>
        <begin position="3173"/>
        <end position="3185"/>
    </location>
</feature>
<dbReference type="InterPro" id="IPR056953">
    <property type="entry name" value="CUT_N"/>
</dbReference>
<organism evidence="12 13">
    <name type="scientific">Ancylostoma ceylanicum</name>
    <dbReference type="NCBI Taxonomy" id="53326"/>
    <lineage>
        <taxon>Eukaryota</taxon>
        <taxon>Metazoa</taxon>
        <taxon>Ecdysozoa</taxon>
        <taxon>Nematoda</taxon>
        <taxon>Chromadorea</taxon>
        <taxon>Rhabditida</taxon>
        <taxon>Rhabditina</taxon>
        <taxon>Rhabditomorpha</taxon>
        <taxon>Strongyloidea</taxon>
        <taxon>Ancylostomatidae</taxon>
        <taxon>Ancylostomatinae</taxon>
        <taxon>Ancylostoma</taxon>
    </lineage>
</organism>
<dbReference type="Pfam" id="PF25057">
    <property type="entry name" value="CUT_N"/>
    <property type="match status" value="1"/>
</dbReference>
<feature type="compositionally biased region" description="Low complexity" evidence="7">
    <location>
        <begin position="2579"/>
        <end position="2608"/>
    </location>
</feature>
<feature type="compositionally biased region" description="Low complexity" evidence="7">
    <location>
        <begin position="3717"/>
        <end position="3743"/>
    </location>
</feature>
<feature type="compositionally biased region" description="Low complexity" evidence="7">
    <location>
        <begin position="1166"/>
        <end position="1177"/>
    </location>
</feature>
<evidence type="ECO:0000259" key="11">
    <source>
        <dbReference type="PROSITE" id="PS51034"/>
    </source>
</evidence>
<feature type="compositionally biased region" description="Polar residues" evidence="7">
    <location>
        <begin position="5924"/>
        <end position="5938"/>
    </location>
</feature>
<accession>A0A016US70</accession>
<feature type="chain" id="PRO_5001492662" description="EGF-like domain protein" evidence="9">
    <location>
        <begin position="26"/>
        <end position="7880"/>
    </location>
</feature>
<feature type="compositionally biased region" description="Polar residues" evidence="7">
    <location>
        <begin position="3750"/>
        <end position="3767"/>
    </location>
</feature>
<feature type="compositionally biased region" description="Low complexity" evidence="7">
    <location>
        <begin position="4496"/>
        <end position="4516"/>
    </location>
</feature>
<feature type="compositionally biased region" description="Low complexity" evidence="7">
    <location>
        <begin position="3327"/>
        <end position="3346"/>
    </location>
</feature>
<feature type="compositionally biased region" description="Low complexity" evidence="7">
    <location>
        <begin position="4164"/>
        <end position="4204"/>
    </location>
</feature>
<feature type="compositionally biased region" description="Low complexity" evidence="7">
    <location>
        <begin position="2667"/>
        <end position="2696"/>
    </location>
</feature>
<feature type="compositionally biased region" description="Low complexity" evidence="7">
    <location>
        <begin position="5204"/>
        <end position="5230"/>
    </location>
</feature>
<feature type="compositionally biased region" description="Polar residues" evidence="7">
    <location>
        <begin position="4840"/>
        <end position="4850"/>
    </location>
</feature>
<feature type="compositionally biased region" description="Low complexity" evidence="7">
    <location>
        <begin position="2833"/>
        <end position="2890"/>
    </location>
</feature>
<proteinExistence type="predicted"/>
<dbReference type="Proteomes" id="UP000024635">
    <property type="component" value="Unassembled WGS sequence"/>
</dbReference>
<feature type="compositionally biased region" description="Basic and acidic residues" evidence="7">
    <location>
        <begin position="4482"/>
        <end position="4494"/>
    </location>
</feature>
<feature type="compositionally biased region" description="Basic and acidic residues" evidence="7">
    <location>
        <begin position="6322"/>
        <end position="6337"/>
    </location>
</feature>
<feature type="compositionally biased region" description="Polar residues" evidence="7">
    <location>
        <begin position="6705"/>
        <end position="6733"/>
    </location>
</feature>
<evidence type="ECO:0000256" key="6">
    <source>
        <dbReference type="PROSITE-ProRule" id="PRU00076"/>
    </source>
</evidence>
<keyword evidence="1 6" id="KW-0245">EGF-like domain</keyword>
<feature type="compositionally biased region" description="Polar residues" evidence="7">
    <location>
        <begin position="5023"/>
        <end position="5033"/>
    </location>
</feature>
<dbReference type="InterPro" id="IPR001881">
    <property type="entry name" value="EGF-like_Ca-bd_dom"/>
</dbReference>
<feature type="compositionally biased region" description="Low complexity" evidence="7">
    <location>
        <begin position="1837"/>
        <end position="1862"/>
    </location>
</feature>
<keyword evidence="5" id="KW-0325">Glycoprotein</keyword>
<dbReference type="EMBL" id="JARK01001367">
    <property type="protein sequence ID" value="EYC17343.1"/>
    <property type="molecule type" value="Genomic_DNA"/>
</dbReference>
<feature type="compositionally biased region" description="Polar residues" evidence="7">
    <location>
        <begin position="7037"/>
        <end position="7053"/>
    </location>
</feature>
<feature type="compositionally biased region" description="Low complexity" evidence="7">
    <location>
        <begin position="4636"/>
        <end position="4655"/>
    </location>
</feature>
<dbReference type="Pfam" id="PF12947">
    <property type="entry name" value="EGF_3"/>
    <property type="match status" value="3"/>
</dbReference>
<dbReference type="InterPro" id="IPR018097">
    <property type="entry name" value="EGF_Ca-bd_CS"/>
</dbReference>
<keyword evidence="8" id="KW-0472">Membrane</keyword>
<feature type="domain" description="EGF-like" evidence="10">
    <location>
        <begin position="7457"/>
        <end position="7495"/>
    </location>
</feature>
<feature type="compositionally biased region" description="Polar residues" evidence="7">
    <location>
        <begin position="4123"/>
        <end position="4139"/>
    </location>
</feature>
<feature type="compositionally biased region" description="Low complexity" evidence="7">
    <location>
        <begin position="1794"/>
        <end position="1821"/>
    </location>
</feature>
<feature type="compositionally biased region" description="Polar residues" evidence="7">
    <location>
        <begin position="4341"/>
        <end position="4354"/>
    </location>
</feature>
<feature type="compositionally biased region" description="Polar residues" evidence="7">
    <location>
        <begin position="3527"/>
        <end position="3537"/>
    </location>
</feature>
<feature type="compositionally biased region" description="Low complexity" evidence="7">
    <location>
        <begin position="3445"/>
        <end position="3468"/>
    </location>
</feature>
<feature type="compositionally biased region" description="Low complexity" evidence="7">
    <location>
        <begin position="1765"/>
        <end position="1787"/>
    </location>
</feature>
<feature type="compositionally biased region" description="Polar residues" evidence="7">
    <location>
        <begin position="3472"/>
        <end position="3518"/>
    </location>
</feature>
<feature type="compositionally biased region" description="Acidic residues" evidence="7">
    <location>
        <begin position="2017"/>
        <end position="2027"/>
    </location>
</feature>
<feature type="compositionally biased region" description="Polar residues" evidence="7">
    <location>
        <begin position="1466"/>
        <end position="1488"/>
    </location>
</feature>
<feature type="compositionally biased region" description="Low complexity" evidence="7">
    <location>
        <begin position="1616"/>
        <end position="1650"/>
    </location>
</feature>
<feature type="compositionally biased region" description="Low complexity" evidence="7">
    <location>
        <begin position="7016"/>
        <end position="7035"/>
    </location>
</feature>
<feature type="region of interest" description="Disordered" evidence="7">
    <location>
        <begin position="844"/>
        <end position="983"/>
    </location>
</feature>
<dbReference type="PANTHER" id="PTHR24042">
    <property type="entry name" value="NEL HOMOLOG"/>
    <property type="match status" value="1"/>
</dbReference>
<feature type="compositionally biased region" description="Basic and acidic residues" evidence="7">
    <location>
        <begin position="1308"/>
        <end position="1317"/>
    </location>
</feature>
<keyword evidence="3" id="KW-0677">Repeat</keyword>
<feature type="compositionally biased region" description="Polar residues" evidence="7">
    <location>
        <begin position="1018"/>
        <end position="1027"/>
    </location>
</feature>
<feature type="compositionally biased region" description="Low complexity" evidence="7">
    <location>
        <begin position="2945"/>
        <end position="2956"/>
    </location>
</feature>
<feature type="compositionally biased region" description="Polar residues" evidence="7">
    <location>
        <begin position="6031"/>
        <end position="6054"/>
    </location>
</feature>
<evidence type="ECO:0000256" key="8">
    <source>
        <dbReference type="SAM" id="Phobius"/>
    </source>
</evidence>
<feature type="disulfide bond" evidence="6">
    <location>
        <begin position="116"/>
        <end position="125"/>
    </location>
</feature>
<feature type="compositionally biased region" description="Polar residues" evidence="7">
    <location>
        <begin position="1990"/>
        <end position="2010"/>
    </location>
</feature>
<feature type="compositionally biased region" description="Polar residues" evidence="7">
    <location>
        <begin position="1871"/>
        <end position="1883"/>
    </location>
</feature>
<feature type="compositionally biased region" description="Polar residues" evidence="7">
    <location>
        <begin position="6627"/>
        <end position="6640"/>
    </location>
</feature>
<name>A0A016US70_9BILA</name>
<feature type="domain" description="EGF-like" evidence="10">
    <location>
        <begin position="2094"/>
        <end position="2135"/>
    </location>
</feature>
<feature type="compositionally biased region" description="Polar residues" evidence="7">
    <location>
        <begin position="4362"/>
        <end position="4373"/>
    </location>
</feature>
<dbReference type="Pfam" id="PF07645">
    <property type="entry name" value="EGF_CA"/>
    <property type="match status" value="9"/>
</dbReference>
<feature type="region of interest" description="Disordered" evidence="7">
    <location>
        <begin position="1017"/>
        <end position="2052"/>
    </location>
</feature>
<dbReference type="PANTHER" id="PTHR24042:SF5">
    <property type="entry name" value="EGF-LIKE CALCIUM-BINDING DOMAIN-CONTAINING PROTEIN"/>
    <property type="match status" value="1"/>
</dbReference>
<feature type="compositionally biased region" description="Polar residues" evidence="7">
    <location>
        <begin position="760"/>
        <end position="769"/>
    </location>
</feature>
<feature type="compositionally biased region" description="Low complexity" evidence="7">
    <location>
        <begin position="6599"/>
        <end position="6612"/>
    </location>
</feature>
<feature type="compositionally biased region" description="Polar residues" evidence="7">
    <location>
        <begin position="4594"/>
        <end position="4608"/>
    </location>
</feature>
<feature type="compositionally biased region" description="Basic and acidic residues" evidence="7">
    <location>
        <begin position="4278"/>
        <end position="4292"/>
    </location>
</feature>
<feature type="compositionally biased region" description="Low complexity" evidence="7">
    <location>
        <begin position="4419"/>
        <end position="4429"/>
    </location>
</feature>
<dbReference type="InterPro" id="IPR049883">
    <property type="entry name" value="NOTCH1_EGF-like"/>
</dbReference>
<dbReference type="GO" id="GO:0005615">
    <property type="term" value="C:extracellular space"/>
    <property type="evidence" value="ECO:0007669"/>
    <property type="project" value="TreeGrafter"/>
</dbReference>
<feature type="compositionally biased region" description="Polar residues" evidence="7">
    <location>
        <begin position="6763"/>
        <end position="6788"/>
    </location>
</feature>
<feature type="region of interest" description="Disordered" evidence="7">
    <location>
        <begin position="2819"/>
        <end position="3616"/>
    </location>
</feature>
<feature type="compositionally biased region" description="Basic and acidic residues" evidence="7">
    <location>
        <begin position="4246"/>
        <end position="4255"/>
    </location>
</feature>
<evidence type="ECO:0000256" key="1">
    <source>
        <dbReference type="ARBA" id="ARBA00022536"/>
    </source>
</evidence>
<feature type="compositionally biased region" description="Polar residues" evidence="7">
    <location>
        <begin position="4947"/>
        <end position="4965"/>
    </location>
</feature>
<feature type="compositionally biased region" description="Low complexity" evidence="7">
    <location>
        <begin position="2921"/>
        <end position="2935"/>
    </location>
</feature>
<feature type="compositionally biased region" description="Polar residues" evidence="7">
    <location>
        <begin position="4445"/>
        <end position="4481"/>
    </location>
</feature>
<feature type="compositionally biased region" description="Polar residues" evidence="7">
    <location>
        <begin position="3102"/>
        <end position="3137"/>
    </location>
</feature>
<keyword evidence="8" id="KW-0812">Transmembrane</keyword>
<feature type="compositionally biased region" description="Low complexity" evidence="7">
    <location>
        <begin position="3186"/>
        <end position="3206"/>
    </location>
</feature>
<feature type="domain" description="EGF-like" evidence="10">
    <location>
        <begin position="2496"/>
        <end position="2538"/>
    </location>
</feature>
<feature type="domain" description="EGF-like" evidence="10">
    <location>
        <begin position="2268"/>
        <end position="2307"/>
    </location>
</feature>
<feature type="compositionally biased region" description="Polar residues" evidence="7">
    <location>
        <begin position="5962"/>
        <end position="6021"/>
    </location>
</feature>
<feature type="compositionally biased region" description="Low complexity" evidence="7">
    <location>
        <begin position="5657"/>
        <end position="5666"/>
    </location>
</feature>
<feature type="compositionally biased region" description="Low complexity" evidence="7">
    <location>
        <begin position="2795"/>
        <end position="2806"/>
    </location>
</feature>
<dbReference type="SMART" id="SM00179">
    <property type="entry name" value="EGF_CA"/>
    <property type="match status" value="15"/>
</dbReference>
<reference evidence="13" key="1">
    <citation type="journal article" date="2015" name="Nat. Genet.">
        <title>The genome and transcriptome of the zoonotic hookworm Ancylostoma ceylanicum identify infection-specific gene families.</title>
        <authorList>
            <person name="Schwarz E.M."/>
            <person name="Hu Y."/>
            <person name="Antoshechkin I."/>
            <person name="Miller M.M."/>
            <person name="Sternberg P.W."/>
            <person name="Aroian R.V."/>
        </authorList>
    </citation>
    <scope>NUCLEOTIDE SEQUENCE</scope>
    <source>
        <strain evidence="13">HY135</strain>
    </source>
</reference>
<feature type="compositionally biased region" description="Polar residues" evidence="7">
    <location>
        <begin position="3844"/>
        <end position="3949"/>
    </location>
</feature>
<feature type="compositionally biased region" description="Polar residues" evidence="7">
    <location>
        <begin position="3207"/>
        <end position="3241"/>
    </location>
</feature>
<feature type="signal peptide" evidence="9">
    <location>
        <begin position="1"/>
        <end position="25"/>
    </location>
</feature>
<feature type="compositionally biased region" description="Polar residues" evidence="7">
    <location>
        <begin position="4557"/>
        <end position="4586"/>
    </location>
</feature>
<evidence type="ECO:0000256" key="5">
    <source>
        <dbReference type="ARBA" id="ARBA00023180"/>
    </source>
</evidence>
<feature type="compositionally biased region" description="Low complexity" evidence="7">
    <location>
        <begin position="1229"/>
        <end position="1265"/>
    </location>
</feature>
<feature type="compositionally biased region" description="Polar residues" evidence="7">
    <location>
        <begin position="1937"/>
        <end position="1947"/>
    </location>
</feature>
<feature type="domain" description="EGF-like" evidence="10">
    <location>
        <begin position="92"/>
        <end position="126"/>
    </location>
</feature>
<feature type="compositionally biased region" description="Polar residues" evidence="7">
    <location>
        <begin position="6520"/>
        <end position="6534"/>
    </location>
</feature>
<feature type="compositionally biased region" description="Polar residues" evidence="7">
    <location>
        <begin position="3651"/>
        <end position="3670"/>
    </location>
</feature>
<feature type="compositionally biased region" description="Low complexity" evidence="7">
    <location>
        <begin position="1120"/>
        <end position="1157"/>
    </location>
</feature>
<feature type="compositionally biased region" description="Polar residues" evidence="7">
    <location>
        <begin position="3419"/>
        <end position="3444"/>
    </location>
</feature>
<feature type="compositionally biased region" description="Low complexity" evidence="7">
    <location>
        <begin position="1280"/>
        <end position="1294"/>
    </location>
</feature>
<feature type="compositionally biased region" description="Polar residues" evidence="7">
    <location>
        <begin position="3150"/>
        <end position="3166"/>
    </location>
</feature>
<feature type="compositionally biased region" description="Low complexity" evidence="7">
    <location>
        <begin position="1439"/>
        <end position="1462"/>
    </location>
</feature>
<feature type="compositionally biased region" description="Low complexity" evidence="7">
    <location>
        <begin position="4752"/>
        <end position="4779"/>
    </location>
</feature>
<feature type="compositionally biased region" description="Polar residues" evidence="7">
    <location>
        <begin position="921"/>
        <end position="932"/>
    </location>
</feature>
<dbReference type="InterPro" id="IPR009030">
    <property type="entry name" value="Growth_fac_rcpt_cys_sf"/>
</dbReference>
<feature type="compositionally biased region" description="Low complexity" evidence="7">
    <location>
        <begin position="1572"/>
        <end position="1607"/>
    </location>
</feature>
<feature type="domain" description="EGF-like" evidence="10">
    <location>
        <begin position="129"/>
        <end position="167"/>
    </location>
</feature>
<feature type="region of interest" description="Disordered" evidence="7">
    <location>
        <begin position="4084"/>
        <end position="6907"/>
    </location>
</feature>
<feature type="compositionally biased region" description="Polar residues" evidence="7">
    <location>
        <begin position="6970"/>
        <end position="6982"/>
    </location>
</feature>
<feature type="compositionally biased region" description="Polar residues" evidence="7">
    <location>
        <begin position="4998"/>
        <end position="5008"/>
    </location>
</feature>
<feature type="compositionally biased region" description="Low complexity" evidence="7">
    <location>
        <begin position="4674"/>
        <end position="4685"/>
    </location>
</feature>
<feature type="compositionally biased region" description="Polar residues" evidence="7">
    <location>
        <begin position="6869"/>
        <end position="6880"/>
    </location>
</feature>
<feature type="compositionally biased region" description="Polar residues" evidence="7">
    <location>
        <begin position="859"/>
        <end position="868"/>
    </location>
</feature>
<feature type="compositionally biased region" description="Basic and acidic residues" evidence="7">
    <location>
        <begin position="969"/>
        <end position="980"/>
    </location>
</feature>
<feature type="compositionally biased region" description="Basic and acidic residues" evidence="7">
    <location>
        <begin position="1099"/>
        <end position="1111"/>
    </location>
</feature>
<evidence type="ECO:0000259" key="10">
    <source>
        <dbReference type="PROSITE" id="PS50026"/>
    </source>
</evidence>
<feature type="compositionally biased region" description="Low complexity" evidence="7">
    <location>
        <begin position="3671"/>
        <end position="3685"/>
    </location>
</feature>
<feature type="compositionally biased region" description="Low complexity" evidence="7">
    <location>
        <begin position="4211"/>
        <end position="4226"/>
    </location>
</feature>
<feature type="compositionally biased region" description="Polar residues" evidence="7">
    <location>
        <begin position="6812"/>
        <end position="6861"/>
    </location>
</feature>
<feature type="compositionally biased region" description="Low complexity" evidence="7">
    <location>
        <begin position="2963"/>
        <end position="2989"/>
    </location>
</feature>
<evidence type="ECO:0000313" key="12">
    <source>
        <dbReference type="EMBL" id="EYC17343.1"/>
    </source>
</evidence>
<feature type="compositionally biased region" description="Polar residues" evidence="7">
    <location>
        <begin position="5276"/>
        <end position="5300"/>
    </location>
</feature>
<feature type="compositionally biased region" description="Polar residues" evidence="7">
    <location>
        <begin position="6568"/>
        <end position="6577"/>
    </location>
</feature>
<feature type="compositionally biased region" description="Low complexity" evidence="7">
    <location>
        <begin position="1551"/>
        <end position="1564"/>
    </location>
</feature>
<feature type="compositionally biased region" description="Low complexity" evidence="7">
    <location>
        <begin position="4140"/>
        <end position="4157"/>
    </location>
</feature>
<feature type="compositionally biased region" description="Polar residues" evidence="7">
    <location>
        <begin position="4857"/>
        <end position="4880"/>
    </location>
</feature>
<feature type="compositionally biased region" description="Polar residues" evidence="7">
    <location>
        <begin position="4727"/>
        <end position="4740"/>
    </location>
</feature>
<feature type="compositionally biased region" description="Polar residues" evidence="7">
    <location>
        <begin position="2633"/>
        <end position="2642"/>
    </location>
</feature>
<feature type="compositionally biased region" description="Polar residues" evidence="7">
    <location>
        <begin position="6263"/>
        <end position="6276"/>
    </location>
</feature>
<comment type="caution">
    <text evidence="12">The sequence shown here is derived from an EMBL/GenBank/DDBJ whole genome shotgun (WGS) entry which is preliminary data.</text>
</comment>
<feature type="region of interest" description="Disordered" evidence="7">
    <location>
        <begin position="742"/>
        <end position="785"/>
    </location>
</feature>
<feature type="disulfide bond" evidence="6">
    <location>
        <begin position="95"/>
        <end position="105"/>
    </location>
</feature>
<feature type="compositionally biased region" description="Polar residues" evidence="7">
    <location>
        <begin position="4807"/>
        <end position="4830"/>
    </location>
</feature>
<feature type="compositionally biased region" description="Polar residues" evidence="7">
    <location>
        <begin position="3017"/>
        <end position="3078"/>
    </location>
</feature>
<gene>
    <name evidence="12" type="primary">Acey_s0031.g2414</name>
    <name evidence="12" type="synonym">Acey-fbn-1</name>
    <name evidence="12" type="ORF">Y032_0031g2414</name>
</gene>
<feature type="compositionally biased region" description="Low complexity" evidence="7">
    <location>
        <begin position="1493"/>
        <end position="1525"/>
    </location>
</feature>
<keyword evidence="4 6" id="KW-1015">Disulfide bond</keyword>
<dbReference type="GO" id="GO:0008201">
    <property type="term" value="F:heparin binding"/>
    <property type="evidence" value="ECO:0007669"/>
    <property type="project" value="TreeGrafter"/>
</dbReference>
<feature type="compositionally biased region" description="Low complexity" evidence="7">
    <location>
        <begin position="1702"/>
        <end position="1751"/>
    </location>
</feature>
<feature type="compositionally biased region" description="Low complexity" evidence="7">
    <location>
        <begin position="5432"/>
        <end position="5450"/>
    </location>
</feature>
<feature type="domain" description="ZP" evidence="11">
    <location>
        <begin position="7506"/>
        <end position="7745"/>
    </location>
</feature>
<feature type="compositionally biased region" description="Low complexity" evidence="7">
    <location>
        <begin position="1884"/>
        <end position="1924"/>
    </location>
</feature>
<dbReference type="InterPro" id="IPR024731">
    <property type="entry name" value="NELL2-like_EGF"/>
</dbReference>
<feature type="domain" description="EGF-like" evidence="10">
    <location>
        <begin position="2360"/>
        <end position="2401"/>
    </location>
</feature>
<feature type="compositionally biased region" description="Polar residues" evidence="7">
    <location>
        <begin position="5492"/>
        <end position="5504"/>
    </location>
</feature>
<feature type="domain" description="EGF-like" evidence="10">
    <location>
        <begin position="168"/>
        <end position="211"/>
    </location>
</feature>
<protein>
    <recommendedName>
        <fullName evidence="14">EGF-like domain protein</fullName>
    </recommendedName>
</protein>
<dbReference type="PROSITE" id="PS01186">
    <property type="entry name" value="EGF_2"/>
    <property type="match status" value="16"/>
</dbReference>
<feature type="compositionally biased region" description="Polar residues" evidence="7">
    <location>
        <begin position="1197"/>
        <end position="1209"/>
    </location>
</feature>
<evidence type="ECO:0000256" key="9">
    <source>
        <dbReference type="SAM" id="SignalP"/>
    </source>
</evidence>
<feature type="region of interest" description="Disordered" evidence="7">
    <location>
        <begin position="2779"/>
        <end position="2806"/>
    </location>
</feature>
<feature type="compositionally biased region" description="Basic and acidic residues" evidence="7">
    <location>
        <begin position="6538"/>
        <end position="6548"/>
    </location>
</feature>
<feature type="compositionally biased region" description="Polar residues" evidence="7">
    <location>
        <begin position="3294"/>
        <end position="3304"/>
    </location>
</feature>
<feature type="compositionally biased region" description="Basic and acidic residues" evidence="7">
    <location>
        <begin position="899"/>
        <end position="908"/>
    </location>
</feature>
<feature type="compositionally biased region" description="Low complexity" evidence="7">
    <location>
        <begin position="5939"/>
        <end position="5961"/>
    </location>
</feature>
<feature type="compositionally biased region" description="Basic and acidic residues" evidence="7">
    <location>
        <begin position="6191"/>
        <end position="6206"/>
    </location>
</feature>
<dbReference type="OrthoDB" id="283575at2759"/>
<feature type="compositionally biased region" description="Polar residues" evidence="7">
    <location>
        <begin position="4517"/>
        <end position="4528"/>
    </location>
</feature>
<feature type="compositionally biased region" description="Polar residues" evidence="7">
    <location>
        <begin position="2649"/>
        <end position="2663"/>
    </location>
</feature>
<evidence type="ECO:0000313" key="13">
    <source>
        <dbReference type="Proteomes" id="UP000024635"/>
    </source>
</evidence>
<feature type="compositionally biased region" description="Basic and acidic residues" evidence="7">
    <location>
        <begin position="5459"/>
        <end position="5468"/>
    </location>
</feature>
<feature type="compositionally biased region" description="Polar residues" evidence="7">
    <location>
        <begin position="4890"/>
        <end position="4912"/>
    </location>
</feature>
<feature type="region of interest" description="Disordered" evidence="7">
    <location>
        <begin position="3640"/>
        <end position="3949"/>
    </location>
</feature>
<feature type="compositionally biased region" description="Polar residues" evidence="7">
    <location>
        <begin position="4656"/>
        <end position="4673"/>
    </location>
</feature>
<feature type="compositionally biased region" description="Low complexity" evidence="7">
    <location>
        <begin position="1356"/>
        <end position="1406"/>
    </location>
</feature>
<feature type="compositionally biased region" description="Low complexity" evidence="7">
    <location>
        <begin position="5129"/>
        <end position="5165"/>
    </location>
</feature>
<dbReference type="FunFam" id="2.10.25.10:FF:000038">
    <property type="entry name" value="Fibrillin 2"/>
    <property type="match status" value="10"/>
</dbReference>
<feature type="compositionally biased region" description="Polar residues" evidence="7">
    <location>
        <begin position="5306"/>
        <end position="5324"/>
    </location>
</feature>
<feature type="compositionally biased region" description="Low complexity" evidence="7">
    <location>
        <begin position="6437"/>
        <end position="6456"/>
    </location>
</feature>
<feature type="compositionally biased region" description="Polar residues" evidence="7">
    <location>
        <begin position="6109"/>
        <end position="6122"/>
    </location>
</feature>
<sequence>MVPSRTAGWMSPTLALCLLVTGVETISKNFVNSSMPEMRPTFVVNFDMATVICQHSDDSSDLHLHEISVLCDGKNDCYQNPAMHDESFPYCERKCNSTCNDRGACLYDGEKAQCYCNSGFSGPTCEIVDKNECHDKPCHWLAHCQNTVGSYECACFPGFHGDGYQCADIDECSMSSYRCPENSVCVNLPGTYFCNCTEGFAPKGLPLEKCADINECEMNLHNCGPSQMCQNTVGGFKCVDRCSEGYEYVDGECVDIDECRLENVCDRRAECINTPGAYECKCDSGLTGDGKHCTPITDCSQQEDICDRHAFCIKSLKLCICQTGYVGDGITCNDVNECDSMENPCENQEGDRCVNIKGGYICCDNDVDDDRCIRDKGAFCAGGCGLHAVCFNQTCQCMEGFVGNPHTRCIDVNECESNDMCAGVGQWCVNKMGGHICCSSDSQEPECQGVHILKTHDGEILLQYNESRGDVVYQNAGSFLHNTSGGTFITHQGLLKGEGLFPSVNVNRKNELMCTSYCPGQSECIDGICRCSKGFGGNPLFGCEDIDECVTSNPCPADPDTWCVNTIGSYQCCTPESTDTDCIGLEIAAGPDGGIRLTGGNQDGNRDSFLAASLNESFSGETLSQSIHEVRNFSAGEIVIVKNKVKSNVYEVKPKEGEVGLEIAGDGSESGEGKEQHPLPPSKTSTIELTTPATLLTVTLPGVISTLGGASTYTTSIPITEIPIHQGSSETVVQSRNGTSVLETDGQGIDITGDQRRKTSTLPTPLSRESSGEEPKVSGGDLHGSTTLEQYRSSIAGQGTEDSKGHPETGNLGRIGGPVEDEDLVQNTTFSAITDAASEVEITGEEKWKLTGEQGGSGSSKSFSNVEFGTSKPLGTAQLSPGDASGGDKVSSSTQPSSGEKDGQDGQDKTSGSTLVGDKANATTRDPVQPESNEVGLEISYVPTKKPPTEEDSHGGPKVSVDGEGSGDDLTKDTTGETKKKGGKVVITVSTATKSPEIIESATGFLERGGKIILEKGSSGSFTSVSEGFTAGTHDGSLTGAGSTTEEPINGDEVGLEIIHDGAKGTTTPKVEVGLEIGPVHKTTASPGRPKIITETEPNDSKETVDSDRPAKGTTEAPVSTSTEGIEASGESTTTGGTSSVTGSSPSFTASPTTTESIESSGDIPSTKSESSRSTTEQPDLVLSMGKPQERQPAPSTPSSEESGATTGQPDLVLSMGTEQPDLVLSMGTTTEAVTTSASSTSESITDAASESTTEPTSTAPTTTEGVKDDGSASTTVELPSSTGSPAPGASTTTNAPEIGIDETEGSGIDKDDEKPAKGKISKAKSSAEEKGPSTPKGTPKTETDTEGGDRGSKVTAVSEASTPTTSTTASPTTTTSPSTGTTTISPSSAPTDASPSPTTSTTDSSEQPLSSSPAPEVTAAPIRPIGESQRSPKPEVGATSTSTEAATTEASTTEKAVASTEPTLEVSSSKSTPTSNIPRDIGTTQSKEAPATTTKASVASESTSSPSSTASSTVEEVTKTATEAPSTTLEPIRKAPETTSSATPEAGAPGSTAGSTVAVTSTTEKTQGEPSTTTPTTTESSAITSSASEAGSTTTSLSTEESTTSAPQKETEAGSSTTPKPSESSTAIGSITESTSSSIGSSAEESTTSVSPKETEIGSSTTPLPAESSTAVSSTTESAPSSTALSIEKSSTSVPQKETEAGSSTTSQPSESSTATTATGQTGAATASSSTEESSTTSTSTGQSGSPTTPMDGGSETTITPEMSLSSTAALTTSESTEKPSSTPPTHDQKELSTTSAPGETSGSTASTSSASTSAQEPTSDASKVAQGESTTTPATGESEASTTDGSTTGSVGLSTDGVTSASQKEVHGETTSFPTSTTAEISTTVAPSSSSPSSTTEASTSTVTPSTSSTPPQETSSTSKSPLRTSPTKVAPATIATTEHPTASASIIPEFPEETGNQEKDDRAPTTPKAETTPSSTAASAPSSTTTGRIESTPDNTVGDARSTTPKQNRAPITEETDESTEEVTTEAGTTKDTFILTTPTTPAPVEMGPSNTTKCTSGDQCGSDAYCERRTGACRCYPGFEGAPPLKPCHDVDECAAGLHKCDISARCHNYVGGYACFCPMGYRKIDGGKCVDIDECTESNGACCSVNATCINKQGSYGCACNEGFFGDGYKCMPVEKRGCTEAEWAVANCGKNHMCMVDAKGNKDCDMCKMGFEMKDGECVDINECTEPGLNMCDKNAVCNNLMGTYACQCKKGFRGDGYMCEDEDECLMMPCHPQAECKNTPGSYECHCPDGFEGDGVKSCMNPMEQSCMEMEKFCGRTNHTACLSVRVFDGSLTSICECEPNYRYNEVTKQCEDIDECAENRHNCDPASSTCVNEDGGFRCECSEGYEGTGGVCVDVNECERGIAGCHSMAMCINQPGSCGCKCIHGFTGDGTQCNAMSREPDNACTPEWQRLCKLENKTCHVDEEEVPQCGSCIEGHQPINGTCQPVHNGGNCADPAKNTCDVNAECIDVHPGRHFCTCKIGYIGDGMRCDGPNCHLDTRLCHSNAECMADGKCKCRPGFEGDGIENCTRIGTASPSSSTGTTGARSPLATTSPSASTVTPKGKIVSTDEKEVVEIIPGETKHVTTTESPKTTSQHGKDGTDQQVTTEFQSSSTIEQIMPVTTTASAPTPVHQNESTITTESITESTPIHQSSTTHTGVNDTDTSGTDQVSITPTMVTSTDNPSDTVQSSTLSVGTNQPQDTTHSTYETTDAPWSTPYIIEVTNSLVVLQPSTPGFEEDRSTSDSPHSSLTTVEPSSSSDMYVVTSKVIQSISTQPTPVSSETWVTESSPSPDSSSTDETSNESTSSVPATTITSDISTGSDRTTVPSTTETGLSEGSTLSSTNPTETSPLESSNGYTSSPSGITEAGSTHDYTTGSSPSGTSAPESSHFPTRTAEPSSAGVSTGSDSSFPTSTVAPDASSITATSSPSTLSPSSVTSSVSPKDLVTAVDGDDLLSSTKSERKLHGPAGGSTTDMLGESSTQPNVTPTEGSRTETTGASESTTVGTSGKRLSTTPSISEEPSLKSSTVAPQESTESTTPSTPIPNMATEPKIGVESSTSITASNLTLRSSTASTIVTDGMSTSTLGTVQGSSSTSISSSQTSAVTEESATSRRTGSSSEGLAREPSTISSSKSTQFTHSTLESAETTSSSPEASQSTLAVDSSSTANAESTQWTTTPTQEESTQDVSGDNTTTESSSEDLPQSSSTIQGEITDITDASFLSSAVTEATESARTEESSGYSENSSGETWETTHPSEQGTSSSPAASESTSVTDTSPMGVKTSEPITSSTSSITPPAETSSHVYSTIETATSTSEGVTEEFQTTFSPEESTEMSGTSDADLTSGAGEDISSTEGSGLTTGPTEEEFTGGSTSSRNVLSTSGTSTMSTEFTGTEPSSTDVSTFETESMEGSGTSDGSTTGFSSHGESRTTTGVIGSRVGSTSTRAGTSTKSTEPSKASEPSQRPTADSTLTEATVATIPSMIQPVTAQPSMGTSVDAEGTQWTDSSRITETTVSRPHIPTRTTSRPLPPSDGTRSTDEPSFMITKDVDSSGFSRGSASPEATFPTSTPTSQSSILVLSTIETIRLGEGVSSTPIEAMLSTGIPQEPIWSTQSPPAESAESTALPTVSPSEAQSPSGSSSGPLATLEPLTSPSGTDETTSTFAPSDTTVPLHISTTESSTTSPDSEISTSSPSQELSSTTVEDTIGVTESTPFTESPEGTTVSVTEIKGTLGTISRSPIRPRPSTVSVGTGATSSMVTLEGSLSTDAPFHSTSSGGTGASTRFPESSTASPEEGNTGAKFDSSTSPSPEHSQGPLDTTPGTSTESVLPHVTTVTKDSSSTPSDETASQTSETMRGGSTESSLLPEQLASSTGIATVDSGTEQPMSSTATETDTTRISANRTSHLGTTTLVEGRPVTATSLREGTHTGSTRTSQTEILTQSTVVEITVSTISPESSTGSTKHLTIGEMATQRPDGSSLTGSISKATAMSHSAATQSTTPTSISSDGFTVGTVVGSTVTATSKLFTLTSNRNATTETNTTITFTTNGVTSDDKFATSSTTEASTVGPPSMAPPEATQPADVQPSSNPYSTEGELSTIGTTAASQPTPPSTVSFTSTKAVPTKSSSVEGTTSTSTGVTGSTPTVTSASRATTTTSTSSQTDTTAVPKTLGTTTTSSPSTSSLSSTTQGEETVSSTRLSTAPSTTHLTHEPLESTEAHTFTSTTPSSEESSTTFSSPKIFEREGTSENPESSREVSQVTHALPTNFITVDNDPETTTPKVTPSSTGAIILNFFTPDDKDDSNSVTTSQGRETTLSPGDVSSERPASQNVQTTTAPIEKPGGVTTTTDSSGEDITSTVLSTAETSTLKVETSPQAQTVSGETETTVTFSEATTERTVETTRVPLVSSPESNHFSTASTEIASGTTGSPTGEASPSTLPNQKSTTKMEEMTSRESHSEPTTLSTKSSSPGGLPGTPSSGVTNKSSATTVPTTRIPDRIPSGRKIPTDGSSVTVEIDVVGRSTSQTVSPENKEMSATSQQTSPDSSVTTTEPKHLPVTSESPRITADFTTGFGSPVTRSPEAEQKTSSGPVASSTSGMDSTASVTETSTSSTEFNQSSEASILTTGPSSPGQTSKEFTTTSTDNQQTVTRSSMPNSQAPPKSSTSTWIVKELSTPDDLVFIDGHIKVNRPSLRTTASTTSSNKPTIMEKGEGVVTTPEPQSSQSHEPSSSGTSTTSTKPSSTGEVEDTSTSPLPTTNEGEQTVSAEGAVTATPNMQKETTTHESFTPTSSTDHSITVEIELGRTDQSAATSTVVPTDGTDESSLPTITSTGFPEQNSKTSTSEPNEMDNRLESTTKLLSTTDTPSVGNTEASTTTEPIEEVSGDIKVKTAKNEGKNPSSSEKIPEEREKTSTPGSTDATHAQETTSHPLTATEGPEEPHGREPSVTAQGEENTPKPGEPDGNKTSVTPQGEETTPRAGEPEGREPSVTPQGEETTPKPSEPQDREPSATPQSEETTPKPGEPDTRETSITPQGEETTPKPGEPEGRGPSVTPQGEESTTKPGEPEGREASVTPQDEQSTPKPGEPEEPEGEESTTTSGELESQKTSELGASGETSTTTSASSETHSSISPLVKVDGDMNSKHPSPDENQEQTSESPSTIGGDPNSVASAPTQPSSTQQSQQHSSSLSPISPETTATSDLDHSLETGTPTTQSTIVTKSPEDEHQASSESFPNATGVPSRLDTTTSSTIANGQQSSVTAQTTPVTGPSERNPVTDSRFSSSPSVLTMTGPQGERSTLKPDQPDAKEPLVTGPQGEKTTPKPGEPDGKETSATAQGEKTTPKAGEPDSRETSVTPQGEEGTPKAGEPDARKTSVTPPPQSEETTSTPVESDTKETSITPQGEETTPKPGEPEGQGPSVTPQGEESTPKPRKPDGNKTSVTPQGEQTTSPPLESDGKETSITPQGEETTSKPGEPESREPSVTPQGEETTPKAGEPEGRGPSVTPQSEKTTPKPGEPESREPSVTPQGEETTPRPGEPGSREPSVTPQGEETTPKAGEPDGNKTSVTPQGEETTPKPGEPQNREPSVTPQGEEATPKPGEPESREPSVTPQGEETTPKAEPSVTPQGEETTPKPGEPESREPSVTPQGEETTPKAGEPDGNKTSVTPQGEETTPKPGEPQNREPSVTPQGEEATPKPGEPESREPSVTPQGEETTPKAGEPEGRGPSVTPQGEKTTPKAGEPHGNKTSVTPQGEETTPKPGELESREPSVTPQGEETTPKPGEPDSRDISVTPQGEETTPKAGEPEGRGSSVTPQGEKTTPKPGESERSQGEESMTTPAEPESRKTSELEASSEISTTTSASSVTHSSISPLVKVDGNMNPKHPSPDENQEQTSKSPSTIGGNPNSATSASTQSFSTQQIQQHSSSLSPINPENTATSVNSLETGTPATQSTIVTNSPEVPSRSDTTMSSTITGGQQPPVTALTTPVTGSPEMDPVTDSRSSVSPSVVTMTGPQGEKSTPQPGQPDVKEPTVTGPQEEETTPKPGQPERREPSVTGPQGEEGTPKPSQPEGREPSVTGSRGQETTQKPTQPDVKEPFVTGPQSEEGTPKPSQPDVKEPSVTGPQGEEGTPKPNQPDVKEPSVTGPQGEEGTPKPSQPDVKEPSVTEPQGKEGTPKPTQPDVKEPSVTEPQGKEGTPKPTQPDVKEPSVTEPQGEGGTPKPSQPEGREPSVTGSRGQETTQKPTQPDVKEPSVTGPEEEGTVKPSQPDVKEPSVTGPQGEEGTPKPTQPDVKEPSVTEPQGKEGTPKPTQPDVKEPSVTEPQGEGGTPKPSQPEGREPSVTGSRGQETTQKPTQPDVKEPSVTGPEEEGTVKPSQPDVKEPSVSAPQGGEGTPKPGQPEGREPSVTDSEVSTPSSPSSARTESSQTISPLVKVDGEMNPDHPSSVGTTRSATRSTIVTQSPENEPHGSSSISPHATGVSGGSGTTMSPMQTEGQRLGQTTPVIPNEADKTTTHPERPSTLVSPVATTPLRVETTPEIPTSNSRQPPFSKEPTLLTTDKNVVPLERQPSSSVPPESVTESSGDVVVTSKPMPAGGSLSSSPGQLTTSAGHTAGIPLEHKQGPSVTPSGSPMDFDTTPTPASTRGHHFSFPGTPSTVPTGGAVTTVTPPEGQIGGSSTSPPDMTSTRGRTDTTPKSAASASQQPPFPGEPTSVTAVPKETGKTAVPLERQPFPSASPTIVTGSSGEVDTTSRSTSSEAHLTLSPREPPSVTVSVEGIHATAPPSQGQPGFSSTSPPVTTEPQGGVGTTSRPTPSSGQQPTFSGQTTITSGPPTEGGLPISSSVSAETTTPHEGISRTMGPEIPPLHPQSSTGPRSTTRMPLVIVDGVMNPDVTMPDDIQPLEHVTTVSSNPVTVSTLVKTITPSPNSGKLPQNPEVVRNTPATQTPTDTPSSVPKRPSDPFGSNEVVKMNMPPRTKSGEQPDISRSTAPADTTSFSSTTSPIFPTLVNKSISPEARSTPSSGSPLIPDRRTTPFKAPSDHVTNTPSPSFTFTLPSPTPTNPLHPTEFDRFTTAPSIAPRSSSQSTSFTNAPPTTTLSTSFPEQDTNSPNIPDSGLRATTEDDLSVVVESFESTTGSPNDLAPIKRGRCTSSDRSMCHELAICEIATGACRCKDGFTGDGYTNCTKFYRPDCITESTLCHPNAICDHHTRQCSCSIGYIGDGYVCNPDPQDCIIRKDLCSPEAICTGRRCKCVDGFTGDGVKCVSLYQRSANCSECDVNAHCSDGMCKCNIGYFGNGLCCVPDPRDCVHFSGVCNPDATCDRDARQCKCNAGFLGDGISCFPVRSCRSDPSVCHDEAICLPSGQCICKHGYRGNGYECSRITPLLRHEVADVVNSCGNKCDKETELCIDGQCICKHGYESHANGKCEDVNECFFSPCHHLATCTNTPGSFICTCPDGYAGDGKTCIQHLKIGELGVFCEPDGITLVLGNETTAFEGRIFVRGQAENPHCAKTFSSLQHASKPYMFKVPFEHCNVRLEDHDTFATTVIVQKHPMFITTAADAYDLRCTYPVGVREVESHVNVSELTTSSTLTDNAHGPSCKLTVTNEADENIAAAVVGQALRLRLEVSPNETFSILPRNCFAINIETGERYSLTDKAGCAIDDQLFPEWTRVRPSMTEAVFRTFKWPDSSMIRFQCDCSACVGPCPEMNCGRRREAAMRRFRFRRVRHIKNGTGIDERISNNDYDEDEEEKELLKKIIDPKRLAFSSLVKVREDEEEARAQEQVDHWRNGISAQPDVISESRKESLVCVRTVLVFGMFVMTCICLGVLIYSCIRRRRCKTTTATPGQGSIAF</sequence>
<evidence type="ECO:0000256" key="3">
    <source>
        <dbReference type="ARBA" id="ARBA00022737"/>
    </source>
</evidence>
<dbReference type="InterPro" id="IPR001507">
    <property type="entry name" value="ZP_dom"/>
</dbReference>
<evidence type="ECO:0000256" key="2">
    <source>
        <dbReference type="ARBA" id="ARBA00022729"/>
    </source>
</evidence>
<feature type="region of interest" description="Disordered" evidence="7">
    <location>
        <begin position="662"/>
        <end position="686"/>
    </location>
</feature>
<feature type="compositionally biased region" description="Polar residues" evidence="7">
    <location>
        <begin position="5694"/>
        <end position="5704"/>
    </location>
</feature>
<dbReference type="SUPFAM" id="SSF57196">
    <property type="entry name" value="EGF/Laminin"/>
    <property type="match status" value="5"/>
</dbReference>
<feature type="compositionally biased region" description="Low complexity" evidence="7">
    <location>
        <begin position="5066"/>
        <end position="5075"/>
    </location>
</feature>
<feature type="compositionally biased region" description="Polar residues" evidence="7">
    <location>
        <begin position="2819"/>
        <end position="2832"/>
    </location>
</feature>
<feature type="compositionally biased region" description="Polar residues" evidence="7">
    <location>
        <begin position="4227"/>
        <end position="4245"/>
    </location>
</feature>
<feature type="compositionally biased region" description="Polar residues" evidence="7">
    <location>
        <begin position="5469"/>
        <end position="5484"/>
    </location>
</feature>
<feature type="transmembrane region" description="Helical" evidence="8">
    <location>
        <begin position="7840"/>
        <end position="7861"/>
    </location>
</feature>
<feature type="region of interest" description="Disordered" evidence="7">
    <location>
        <begin position="6949"/>
        <end position="7147"/>
    </location>
</feature>
<feature type="compositionally biased region" description="Polar residues" evidence="7">
    <location>
        <begin position="7102"/>
        <end position="7140"/>
    </location>
</feature>
<feature type="domain" description="EGF-like" evidence="10">
    <location>
        <begin position="2136"/>
        <end position="2177"/>
    </location>
</feature>
<feature type="compositionally biased region" description="Low complexity" evidence="7">
    <location>
        <begin position="1967"/>
        <end position="1989"/>
    </location>
</feature>
<feature type="compositionally biased region" description="Low complexity" evidence="7">
    <location>
        <begin position="1666"/>
        <end position="1685"/>
    </location>
</feature>
<dbReference type="PROSITE" id="PS50026">
    <property type="entry name" value="EGF_3"/>
    <property type="match status" value="11"/>
</dbReference>
<dbReference type="PROSITE" id="PS51034">
    <property type="entry name" value="ZP_2"/>
    <property type="match status" value="1"/>
</dbReference>
<feature type="compositionally biased region" description="Polar residues" evidence="7">
    <location>
        <begin position="6476"/>
        <end position="6505"/>
    </location>
</feature>
<feature type="compositionally biased region" description="Low complexity" evidence="7">
    <location>
        <begin position="3606"/>
        <end position="3616"/>
    </location>
</feature>
<dbReference type="InterPro" id="IPR000152">
    <property type="entry name" value="EGF-type_Asp/Asn_hydroxyl_site"/>
</dbReference>
<feature type="compositionally biased region" description="Low complexity" evidence="7">
    <location>
        <begin position="5882"/>
        <end position="5903"/>
    </location>
</feature>
<feature type="compositionally biased region" description="Low complexity" evidence="7">
    <location>
        <begin position="3305"/>
        <end position="3316"/>
    </location>
</feature>
<feature type="compositionally biased region" description="Basic and acidic residues" evidence="7">
    <location>
        <begin position="5170"/>
        <end position="5181"/>
    </location>
</feature>
<feature type="compositionally biased region" description="Polar residues" evidence="7">
    <location>
        <begin position="2891"/>
        <end position="2920"/>
    </location>
</feature>
<feature type="compositionally biased region" description="Polar residues" evidence="7">
    <location>
        <begin position="4621"/>
        <end position="4635"/>
    </location>
</feature>
<feature type="compositionally biased region" description="Low complexity" evidence="7">
    <location>
        <begin position="3283"/>
        <end position="3293"/>
    </location>
</feature>
<evidence type="ECO:0008006" key="14">
    <source>
        <dbReference type="Google" id="ProtNLM"/>
    </source>
</evidence>
<feature type="compositionally biased region" description="Low complexity" evidence="7">
    <location>
        <begin position="3787"/>
        <end position="3801"/>
    </location>
</feature>
<feature type="region of interest" description="Disordered" evidence="7">
    <location>
        <begin position="2578"/>
        <end position="2758"/>
    </location>
</feature>
<feature type="compositionally biased region" description="Polar residues" evidence="7">
    <location>
        <begin position="4784"/>
        <end position="4800"/>
    </location>
</feature>